<protein>
    <submittedName>
        <fullName evidence="1">Uncharacterized protein</fullName>
    </submittedName>
</protein>
<evidence type="ECO:0000313" key="1">
    <source>
        <dbReference type="EMBL" id="SMX49921.1"/>
    </source>
</evidence>
<dbReference type="EMBL" id="FXYF01000018">
    <property type="protein sequence ID" value="SMX49921.1"/>
    <property type="molecule type" value="Genomic_DNA"/>
</dbReference>
<evidence type="ECO:0000313" key="2">
    <source>
        <dbReference type="Proteomes" id="UP000207598"/>
    </source>
</evidence>
<keyword evidence="2" id="KW-1185">Reference proteome</keyword>
<organism evidence="1 2">
    <name type="scientific">Maliponia aquimaris</name>
    <dbReference type="NCBI Taxonomy" id="1673631"/>
    <lineage>
        <taxon>Bacteria</taxon>
        <taxon>Pseudomonadati</taxon>
        <taxon>Pseudomonadota</taxon>
        <taxon>Alphaproteobacteria</taxon>
        <taxon>Rhodobacterales</taxon>
        <taxon>Paracoccaceae</taxon>
        <taxon>Maliponia</taxon>
    </lineage>
</organism>
<proteinExistence type="predicted"/>
<sequence length="115" mass="13043">MFDFPSTNTAIHRFVHEHGEALQNAALLLGGPAWLKRTRRLIDALSREPRMTRKIRQEAQALYGLLSLEHVQDFDRPESWYFGELDLEAPYIAENCQLTEALADAIETVDAEGCA</sequence>
<reference evidence="1 2" key="1">
    <citation type="submission" date="2017-05" db="EMBL/GenBank/DDBJ databases">
        <authorList>
            <person name="Song R."/>
            <person name="Chenine A.L."/>
            <person name="Ruprecht R.M."/>
        </authorList>
    </citation>
    <scope>NUCLEOTIDE SEQUENCE [LARGE SCALE GENOMIC DNA]</scope>
    <source>
        <strain evidence="1 2">CECT 8898</strain>
    </source>
</reference>
<dbReference type="AlphaFoldDB" id="A0A238L521"/>
<dbReference type="OrthoDB" id="7728363at2"/>
<gene>
    <name evidence="1" type="ORF">MAA8898_04507</name>
</gene>
<dbReference type="RefSeq" id="WP_094023236.1">
    <property type="nucleotide sequence ID" value="NZ_FXYF01000018.1"/>
</dbReference>
<name>A0A238L521_9RHOB</name>
<dbReference type="Proteomes" id="UP000207598">
    <property type="component" value="Unassembled WGS sequence"/>
</dbReference>
<accession>A0A238L521</accession>